<evidence type="ECO:0000313" key="3">
    <source>
        <dbReference type="WBParaSite" id="SRDH1_68000.1"/>
    </source>
</evidence>
<evidence type="ECO:0000259" key="1">
    <source>
        <dbReference type="PROSITE" id="PS50878"/>
    </source>
</evidence>
<protein>
    <recommendedName>
        <fullName evidence="1">Reverse transcriptase domain-containing protein</fullName>
    </recommendedName>
</protein>
<dbReference type="WBParaSite" id="SRDH1_68000.1">
    <property type="protein sequence ID" value="SRDH1_68000.1"/>
    <property type="gene ID" value="SRDH1_68000"/>
</dbReference>
<dbReference type="InterPro" id="IPR005135">
    <property type="entry name" value="Endo/exonuclease/phosphatase"/>
</dbReference>
<sequence>MANDSSARNAVPGLLKPRSKLHIGAFNVRTLSQIGQQASLAKTLESRTIDVCCVSETRIQDPSVVIHLTSPHQNGQPTKYTLRVSGDPLASSRGLAGVGIALSTRAEQALLEWIPVDSRLCAVRLNGSVRTRKDRDTRRCLFVVSAYAPTDCSHDEVKDDFYRKLSELLQKAKRSDIVVVAGDFNAQVGSLNQTERHLGGCFSIPAQRTDNGDRLLQLCSDNRLFLASTNFKHKERHRLTWRPPAPNQRWTQIDHIVISHRWRGSIEDCRSYWNTCLDSDHALIRARICLRLNGRRKSKLRRPVRIELEDEKAKCEFQRQLSSHLGSSVNETDPDAAWKDIRTAVETAVTSISHLNHRAPKNQWISSRSISLMDSRKLIPSDSEHDEERKEIRSRLTKSLRNDREQWWATKAKEMEKAAAVGNTRQLFRLIKETGIKKSSVSETISEKDGTLICSQPKRLERWAEHFKEQFSWPSATAQLPTIPRKPEWNIEVGPPTLLEVQKAIGNLKRERAAGPDGLAPEVFKYGGSILAIRLTNILAKIWETDVIPSDWSQSLIVPIYKKGSKSSCDNHRGISLTNIVSKILASIIIRRLTKTRELQTRENQAGFRPGRGCIDHIFTIRQVLEHRHVYRRPTMIVFLDLKAAFDSVDREVLWQCLSLKGVPEKYINLVKALYSNTISRVRAYGELSYDFTTSSGVRQGCPLSPFLFNFIIDLLLEITLSSTEFTGIDLLPGGPLSDLEYADDIVLFGEDADKMQSLLLELSNNARMFGMRFSLSKCKLLLQDWPASTLELRIGSEVVERVDNFTYLGSLISPNGLVSDEISARIRKARLAFANLRHLWRRRDIRLSIKGRVYCAAVRSVLLYGCETWPLRVEDTRRLLVFDHRCLRNIARICWDHRVSNSEVRRRVLGNDGKSVDEVINLHRLRWLGHVLRMPEHRLPRRAMMTSIGDGWKRVRGGQTKTWHQSMKSLTSSLSHVGRCRLPGWGPRDYRNKWLETLGDMAQNRSQWRRCIHSLSSLKP</sequence>
<reference evidence="3" key="2">
    <citation type="submission" date="2023-11" db="UniProtKB">
        <authorList>
            <consortium name="WormBaseParasite"/>
        </authorList>
    </citation>
    <scope>IDENTIFICATION</scope>
</reference>
<dbReference type="PANTHER" id="PTHR47027">
    <property type="entry name" value="REVERSE TRANSCRIPTASE DOMAIN-CONTAINING PROTEIN"/>
    <property type="match status" value="1"/>
</dbReference>
<dbReference type="SUPFAM" id="SSF56219">
    <property type="entry name" value="DNase I-like"/>
    <property type="match status" value="1"/>
</dbReference>
<dbReference type="Gene3D" id="3.60.10.10">
    <property type="entry name" value="Endonuclease/exonuclease/phosphatase"/>
    <property type="match status" value="1"/>
</dbReference>
<proteinExistence type="predicted"/>
<dbReference type="InterPro" id="IPR000477">
    <property type="entry name" value="RT_dom"/>
</dbReference>
<dbReference type="GO" id="GO:0003824">
    <property type="term" value="F:catalytic activity"/>
    <property type="evidence" value="ECO:0007669"/>
    <property type="project" value="InterPro"/>
</dbReference>
<dbReference type="CDD" id="cd09076">
    <property type="entry name" value="L1-EN"/>
    <property type="match status" value="1"/>
</dbReference>
<accession>A0AA85FVT3</accession>
<feature type="domain" description="Reverse transcriptase" evidence="1">
    <location>
        <begin position="541"/>
        <end position="813"/>
    </location>
</feature>
<dbReference type="AlphaFoldDB" id="A0AA85FVT3"/>
<dbReference type="Pfam" id="PF14529">
    <property type="entry name" value="Exo_endo_phos_2"/>
    <property type="match status" value="1"/>
</dbReference>
<dbReference type="SUPFAM" id="SSF56672">
    <property type="entry name" value="DNA/RNA polymerases"/>
    <property type="match status" value="1"/>
</dbReference>
<dbReference type="Pfam" id="PF00078">
    <property type="entry name" value="RVT_1"/>
    <property type="match status" value="1"/>
</dbReference>
<organism evidence="2 3">
    <name type="scientific">Schistosoma rodhaini</name>
    <dbReference type="NCBI Taxonomy" id="6188"/>
    <lineage>
        <taxon>Eukaryota</taxon>
        <taxon>Metazoa</taxon>
        <taxon>Spiralia</taxon>
        <taxon>Lophotrochozoa</taxon>
        <taxon>Platyhelminthes</taxon>
        <taxon>Trematoda</taxon>
        <taxon>Digenea</taxon>
        <taxon>Strigeidida</taxon>
        <taxon>Schistosomatoidea</taxon>
        <taxon>Schistosomatidae</taxon>
        <taxon>Schistosoma</taxon>
    </lineage>
</organism>
<dbReference type="Proteomes" id="UP000050792">
    <property type="component" value="Unassembled WGS sequence"/>
</dbReference>
<dbReference type="InterPro" id="IPR043502">
    <property type="entry name" value="DNA/RNA_pol_sf"/>
</dbReference>
<dbReference type="InterPro" id="IPR036691">
    <property type="entry name" value="Endo/exonu/phosph_ase_sf"/>
</dbReference>
<evidence type="ECO:0000313" key="2">
    <source>
        <dbReference type="Proteomes" id="UP000050792"/>
    </source>
</evidence>
<dbReference type="CDD" id="cd01650">
    <property type="entry name" value="RT_nLTR_like"/>
    <property type="match status" value="1"/>
</dbReference>
<name>A0AA85FVT3_9TREM</name>
<dbReference type="PROSITE" id="PS50878">
    <property type="entry name" value="RT_POL"/>
    <property type="match status" value="1"/>
</dbReference>
<dbReference type="PANTHER" id="PTHR47027:SF20">
    <property type="entry name" value="REVERSE TRANSCRIPTASE-LIKE PROTEIN WITH RNA-DIRECTED DNA POLYMERASE DOMAIN"/>
    <property type="match status" value="1"/>
</dbReference>
<keyword evidence="2" id="KW-1185">Reference proteome</keyword>
<reference evidence="2" key="1">
    <citation type="submission" date="2022-06" db="EMBL/GenBank/DDBJ databases">
        <authorList>
            <person name="Berger JAMES D."/>
            <person name="Berger JAMES D."/>
        </authorList>
    </citation>
    <scope>NUCLEOTIDE SEQUENCE [LARGE SCALE GENOMIC DNA]</scope>
</reference>